<gene>
    <name evidence="1" type="ORF">L6452_12321</name>
</gene>
<evidence type="ECO:0000313" key="1">
    <source>
        <dbReference type="EMBL" id="KAI3748902.1"/>
    </source>
</evidence>
<reference evidence="2" key="1">
    <citation type="journal article" date="2022" name="Mol. Ecol. Resour.">
        <title>The genomes of chicory, endive, great burdock and yacon provide insights into Asteraceae palaeo-polyploidization history and plant inulin production.</title>
        <authorList>
            <person name="Fan W."/>
            <person name="Wang S."/>
            <person name="Wang H."/>
            <person name="Wang A."/>
            <person name="Jiang F."/>
            <person name="Liu H."/>
            <person name="Zhao H."/>
            <person name="Xu D."/>
            <person name="Zhang Y."/>
        </authorList>
    </citation>
    <scope>NUCLEOTIDE SEQUENCE [LARGE SCALE GENOMIC DNA]</scope>
    <source>
        <strain evidence="2">cv. Niubang</strain>
    </source>
</reference>
<protein>
    <submittedName>
        <fullName evidence="1">Uncharacterized protein</fullName>
    </submittedName>
</protein>
<evidence type="ECO:0000313" key="2">
    <source>
        <dbReference type="Proteomes" id="UP001055879"/>
    </source>
</evidence>
<comment type="caution">
    <text evidence="1">The sequence shown here is derived from an EMBL/GenBank/DDBJ whole genome shotgun (WGS) entry which is preliminary data.</text>
</comment>
<dbReference type="Proteomes" id="UP001055879">
    <property type="component" value="Linkage Group LG03"/>
</dbReference>
<sequence>MHKAKGTTSKALRIQLQQEGSSTTTTNGVDDHHEPSFRVLYYGDASAGSVPFMWESQPGTPKHALTESFLPPLTPPPSFQNHMLTKHSSSKRSSFLRTVFLASSRKTAHVEAAPPPPSSFSSCSISSSSSSNSSSHLNSPTRKTGVWRRRSAVKFGLEEDYGGGGDGGGGSPTSTLCFGGGFRKGYRVKKVKTAILSFVLHGKA</sequence>
<name>A0ACB9DRJ4_ARCLA</name>
<organism evidence="1 2">
    <name type="scientific">Arctium lappa</name>
    <name type="common">Greater burdock</name>
    <name type="synonym">Lappa major</name>
    <dbReference type="NCBI Taxonomy" id="4217"/>
    <lineage>
        <taxon>Eukaryota</taxon>
        <taxon>Viridiplantae</taxon>
        <taxon>Streptophyta</taxon>
        <taxon>Embryophyta</taxon>
        <taxon>Tracheophyta</taxon>
        <taxon>Spermatophyta</taxon>
        <taxon>Magnoliopsida</taxon>
        <taxon>eudicotyledons</taxon>
        <taxon>Gunneridae</taxon>
        <taxon>Pentapetalae</taxon>
        <taxon>asterids</taxon>
        <taxon>campanulids</taxon>
        <taxon>Asterales</taxon>
        <taxon>Asteraceae</taxon>
        <taxon>Carduoideae</taxon>
        <taxon>Cardueae</taxon>
        <taxon>Arctiinae</taxon>
        <taxon>Arctium</taxon>
    </lineage>
</organism>
<reference evidence="1 2" key="2">
    <citation type="journal article" date="2022" name="Mol. Ecol. Resour.">
        <title>The genomes of chicory, endive, great burdock and yacon provide insights into Asteraceae paleo-polyploidization history and plant inulin production.</title>
        <authorList>
            <person name="Fan W."/>
            <person name="Wang S."/>
            <person name="Wang H."/>
            <person name="Wang A."/>
            <person name="Jiang F."/>
            <person name="Liu H."/>
            <person name="Zhao H."/>
            <person name="Xu D."/>
            <person name="Zhang Y."/>
        </authorList>
    </citation>
    <scope>NUCLEOTIDE SEQUENCE [LARGE SCALE GENOMIC DNA]</scope>
    <source>
        <strain evidence="2">cv. Niubang</strain>
    </source>
</reference>
<accession>A0ACB9DRJ4</accession>
<proteinExistence type="predicted"/>
<dbReference type="EMBL" id="CM042049">
    <property type="protein sequence ID" value="KAI3748902.1"/>
    <property type="molecule type" value="Genomic_DNA"/>
</dbReference>
<keyword evidence="2" id="KW-1185">Reference proteome</keyword>